<evidence type="ECO:0000313" key="7">
    <source>
        <dbReference type="Proteomes" id="UP000037178"/>
    </source>
</evidence>
<evidence type="ECO:0000313" key="6">
    <source>
        <dbReference type="EMBL" id="KMW60583.1"/>
    </source>
</evidence>
<dbReference type="AlphaFoldDB" id="A0A0J9H4K2"/>
<dbReference type="InterPro" id="IPR050397">
    <property type="entry name" value="Env_Response_Regulators"/>
</dbReference>
<dbReference type="GO" id="GO:0003677">
    <property type="term" value="F:DNA binding"/>
    <property type="evidence" value="ECO:0007669"/>
    <property type="project" value="UniProtKB-KW"/>
</dbReference>
<evidence type="ECO:0000256" key="2">
    <source>
        <dbReference type="ARBA" id="ARBA00023125"/>
    </source>
</evidence>
<dbReference type="GO" id="GO:0003700">
    <property type="term" value="F:DNA-binding transcription factor activity"/>
    <property type="evidence" value="ECO:0007669"/>
    <property type="project" value="TreeGrafter"/>
</dbReference>
<dbReference type="PROSITE" id="PS51063">
    <property type="entry name" value="HTH_CRP_2"/>
    <property type="match status" value="1"/>
</dbReference>
<dbReference type="GO" id="GO:0005829">
    <property type="term" value="C:cytosol"/>
    <property type="evidence" value="ECO:0007669"/>
    <property type="project" value="TreeGrafter"/>
</dbReference>
<dbReference type="InterPro" id="IPR014710">
    <property type="entry name" value="RmlC-like_jellyroll"/>
</dbReference>
<dbReference type="Pfam" id="PF00027">
    <property type="entry name" value="cNMP_binding"/>
    <property type="match status" value="1"/>
</dbReference>
<proteinExistence type="predicted"/>
<dbReference type="Pfam" id="PF13545">
    <property type="entry name" value="HTH_Crp_2"/>
    <property type="match status" value="1"/>
</dbReference>
<dbReference type="InterPro" id="IPR036388">
    <property type="entry name" value="WH-like_DNA-bd_sf"/>
</dbReference>
<dbReference type="Gene3D" id="2.60.120.10">
    <property type="entry name" value="Jelly Rolls"/>
    <property type="match status" value="1"/>
</dbReference>
<evidence type="ECO:0000256" key="1">
    <source>
        <dbReference type="ARBA" id="ARBA00023015"/>
    </source>
</evidence>
<dbReference type="InterPro" id="IPR036390">
    <property type="entry name" value="WH_DNA-bd_sf"/>
</dbReference>
<dbReference type="InterPro" id="IPR012318">
    <property type="entry name" value="HTH_CRP"/>
</dbReference>
<keyword evidence="3" id="KW-0804">Transcription</keyword>
<dbReference type="PROSITE" id="PS50042">
    <property type="entry name" value="CNMP_BINDING_3"/>
    <property type="match status" value="1"/>
</dbReference>
<sequence length="220" mass="24197">MDSLLNLAGILDAPLFRDIARGDVRKITNQARVVRFDTGSLILEQGAAVAGMYLILQGGADVTCANAEGQIVLLHVMGPGEVFGETEALSGLPAVANCHATQPTTLLLCPTTSVRMALSNPVFTRNLWRASYDRLAYSNRIKFVDQFYSVEQRLRDYLYRMSIEGPQISRTQAELAGFLGAARQTVNRELGRLRDKEILELTKGSIRILDRAALRENAAT</sequence>
<evidence type="ECO:0000256" key="3">
    <source>
        <dbReference type="ARBA" id="ARBA00023163"/>
    </source>
</evidence>
<dbReference type="SUPFAM" id="SSF46785">
    <property type="entry name" value="Winged helix' DNA-binding domain"/>
    <property type="match status" value="1"/>
</dbReference>
<dbReference type="PANTHER" id="PTHR24567:SF26">
    <property type="entry name" value="REGULATORY PROTEIN YEIL"/>
    <property type="match status" value="1"/>
</dbReference>
<dbReference type="SMART" id="SM00419">
    <property type="entry name" value="HTH_CRP"/>
    <property type="match status" value="1"/>
</dbReference>
<comment type="caution">
    <text evidence="6">The sequence shown here is derived from an EMBL/GenBank/DDBJ whole genome shotgun (WGS) entry which is preliminary data.</text>
</comment>
<keyword evidence="2" id="KW-0238">DNA-binding</keyword>
<protein>
    <submittedName>
        <fullName evidence="6">cAMP-binding protein</fullName>
    </submittedName>
</protein>
<keyword evidence="7" id="KW-1185">Reference proteome</keyword>
<dbReference type="SUPFAM" id="SSF51206">
    <property type="entry name" value="cAMP-binding domain-like"/>
    <property type="match status" value="1"/>
</dbReference>
<dbReference type="EMBL" id="LFTY01000001">
    <property type="protein sequence ID" value="KMW60583.1"/>
    <property type="molecule type" value="Genomic_DNA"/>
</dbReference>
<feature type="domain" description="HTH crp-type" evidence="5">
    <location>
        <begin position="148"/>
        <end position="212"/>
    </location>
</feature>
<evidence type="ECO:0000259" key="5">
    <source>
        <dbReference type="PROSITE" id="PS51063"/>
    </source>
</evidence>
<dbReference type="InterPro" id="IPR018490">
    <property type="entry name" value="cNMP-bd_dom_sf"/>
</dbReference>
<organism evidence="6 7">
    <name type="scientific">Candidatus Rhodobacter oscarellae</name>
    <dbReference type="NCBI Taxonomy" id="1675527"/>
    <lineage>
        <taxon>Bacteria</taxon>
        <taxon>Pseudomonadati</taxon>
        <taxon>Pseudomonadota</taxon>
        <taxon>Alphaproteobacteria</taxon>
        <taxon>Rhodobacterales</taxon>
        <taxon>Rhodobacter group</taxon>
        <taxon>Rhodobacter</taxon>
    </lineage>
</organism>
<dbReference type="CDD" id="cd00038">
    <property type="entry name" value="CAP_ED"/>
    <property type="match status" value="1"/>
</dbReference>
<name>A0A0J9H4K2_9RHOB</name>
<dbReference type="PANTHER" id="PTHR24567">
    <property type="entry name" value="CRP FAMILY TRANSCRIPTIONAL REGULATORY PROTEIN"/>
    <property type="match status" value="1"/>
</dbReference>
<evidence type="ECO:0000259" key="4">
    <source>
        <dbReference type="PROSITE" id="PS50042"/>
    </source>
</evidence>
<dbReference type="PATRIC" id="fig|1675527.3.peg.801"/>
<keyword evidence="1" id="KW-0805">Transcription regulation</keyword>
<gene>
    <name evidence="6" type="ORF">AIOL_000745</name>
</gene>
<reference evidence="6 7" key="1">
    <citation type="submission" date="2015-06" db="EMBL/GenBank/DDBJ databases">
        <title>Draft genome sequence of an Alphaproteobacteria species associated to the Mediterranean sponge Oscarella lobularis.</title>
        <authorList>
            <person name="Jourda C."/>
            <person name="Santini S."/>
            <person name="Claverie J.-M."/>
        </authorList>
    </citation>
    <scope>NUCLEOTIDE SEQUENCE [LARGE SCALE GENOMIC DNA]</scope>
    <source>
        <strain evidence="6">IGS</strain>
    </source>
</reference>
<dbReference type="SMART" id="SM00100">
    <property type="entry name" value="cNMP"/>
    <property type="match status" value="1"/>
</dbReference>
<dbReference type="Gene3D" id="1.10.10.10">
    <property type="entry name" value="Winged helix-like DNA-binding domain superfamily/Winged helix DNA-binding domain"/>
    <property type="match status" value="1"/>
</dbReference>
<dbReference type="Proteomes" id="UP000037178">
    <property type="component" value="Unassembled WGS sequence"/>
</dbReference>
<feature type="domain" description="Cyclic nucleotide-binding" evidence="4">
    <location>
        <begin position="15"/>
        <end position="107"/>
    </location>
</feature>
<dbReference type="InterPro" id="IPR000595">
    <property type="entry name" value="cNMP-bd_dom"/>
</dbReference>
<dbReference type="STRING" id="1675527.AIOL_000745"/>
<accession>A0A0J9H4K2</accession>